<keyword evidence="3" id="KW-0540">Nuclease</keyword>
<organism evidence="3 4">
    <name type="scientific">Alistipes intestinihominis</name>
    <dbReference type="NCBI Taxonomy" id="3133172"/>
    <lineage>
        <taxon>Bacteria</taxon>
        <taxon>Pseudomonadati</taxon>
        <taxon>Bacteroidota</taxon>
        <taxon>Bacteroidia</taxon>
        <taxon>Bacteroidales</taxon>
        <taxon>Rikenellaceae</taxon>
        <taxon>Alistipes</taxon>
    </lineage>
</organism>
<keyword evidence="3" id="KW-0255">Endonuclease</keyword>
<dbReference type="PANTHER" id="PTHR41287:SF1">
    <property type="entry name" value="PROTEIN YMFN"/>
    <property type="match status" value="1"/>
</dbReference>
<evidence type="ECO:0000259" key="1">
    <source>
        <dbReference type="Pfam" id="PF03354"/>
    </source>
</evidence>
<feature type="domain" description="Terminase large subunit-like ATPase" evidence="1">
    <location>
        <begin position="79"/>
        <end position="247"/>
    </location>
</feature>
<evidence type="ECO:0000313" key="4">
    <source>
        <dbReference type="Proteomes" id="UP001460202"/>
    </source>
</evidence>
<evidence type="ECO:0000259" key="2">
    <source>
        <dbReference type="Pfam" id="PF20441"/>
    </source>
</evidence>
<dbReference type="GO" id="GO:0004519">
    <property type="term" value="F:endonuclease activity"/>
    <property type="evidence" value="ECO:0007669"/>
    <property type="project" value="UniProtKB-KW"/>
</dbReference>
<dbReference type="EMBL" id="JBBMFL010000004">
    <property type="protein sequence ID" value="MEQ2544290.1"/>
    <property type="molecule type" value="Genomic_DNA"/>
</dbReference>
<dbReference type="Pfam" id="PF03354">
    <property type="entry name" value="TerL_ATPase"/>
    <property type="match status" value="1"/>
</dbReference>
<evidence type="ECO:0000313" key="3">
    <source>
        <dbReference type="EMBL" id="MEQ2544290.1"/>
    </source>
</evidence>
<dbReference type="InterPro" id="IPR005021">
    <property type="entry name" value="Terminase_largesu-like"/>
</dbReference>
<dbReference type="InterPro" id="IPR046462">
    <property type="entry name" value="TerL_nuclease"/>
</dbReference>
<dbReference type="InterPro" id="IPR027417">
    <property type="entry name" value="P-loop_NTPase"/>
</dbReference>
<reference evidence="3 4" key="1">
    <citation type="submission" date="2024-03" db="EMBL/GenBank/DDBJ databases">
        <title>Human intestinal bacterial collection.</title>
        <authorList>
            <person name="Pauvert C."/>
            <person name="Hitch T.C.A."/>
            <person name="Clavel T."/>
        </authorList>
    </citation>
    <scope>NUCLEOTIDE SEQUENCE [LARGE SCALE GENOMIC DNA]</scope>
    <source>
        <strain evidence="3 4">CLA-KB-H122</strain>
    </source>
</reference>
<dbReference type="Proteomes" id="UP001460202">
    <property type="component" value="Unassembled WGS sequence"/>
</dbReference>
<dbReference type="Pfam" id="PF20441">
    <property type="entry name" value="TerL_nuclease"/>
    <property type="match status" value="1"/>
</dbReference>
<comment type="caution">
    <text evidence="3">The sequence shown here is derived from an EMBL/GenBank/DDBJ whole genome shotgun (WGS) entry which is preliminary data.</text>
</comment>
<dbReference type="InterPro" id="IPR046461">
    <property type="entry name" value="TerL_ATPase"/>
</dbReference>
<gene>
    <name evidence="3" type="ORF">WMO46_04930</name>
</gene>
<dbReference type="Gene3D" id="3.40.50.300">
    <property type="entry name" value="P-loop containing nucleotide triphosphate hydrolases"/>
    <property type="match status" value="1"/>
</dbReference>
<sequence>MAVVKKYPAELYAEQVRSGEILVCEYVRLAVERYYADLDRALDKGWYFDKKAAMRAIRFIEKLKHTKGEWAGQRFRLEPWQQFVLWNIFGWKNADGTRRFRYAYIEIACKNGKTALSAGIGLYMLFADGESRPEVYSAATVKDQAKICFSDAVEIVKATDLKNYLTPYRNSIVYELKGGTMKPLSSDYGTHDGLNPSCGIIDEFHAHKDSGMFDVIKSAFGARRQPLMFIITTAGFDKSGVCYAYRENVIKVLRGVNEDDSLFGIIYTLDDKSEWDDPTMWIKANPNLGVSLSADYLADQVKDAKNRPEAVRNVMTKNVDLWVDAERTWILDDVWQKCIGTTDPADLKGCACWGRLDLSNVSDITAYVLLFHENDRFQLLPHFWIPEEKMLEKVRKENINYDKWAAEGYVTVTPGNVIDYDFVKADILRIVADYDLRTSAYDRWNSSQTIIDLQNEGMECNPFGQGYGSMSAPTKEFEKLVLTGKIEHFGNPVLRWMLASTLVKTDPAGNIKPDKEKSTQKIDGIVASIMALGEWMTAQADDESNPYENRGLLTL</sequence>
<feature type="domain" description="Terminase large subunit-like endonuclease" evidence="2">
    <location>
        <begin position="258"/>
        <end position="535"/>
    </location>
</feature>
<dbReference type="RefSeq" id="WP_349093932.1">
    <property type="nucleotide sequence ID" value="NZ_JBBMFL010000004.1"/>
</dbReference>
<keyword evidence="3" id="KW-0378">Hydrolase</keyword>
<protein>
    <submittedName>
        <fullName evidence="3">Terminase TerL endonuclease subunit</fullName>
    </submittedName>
</protein>
<keyword evidence="4" id="KW-1185">Reference proteome</keyword>
<name>A0ABV1GV47_9BACT</name>
<proteinExistence type="predicted"/>
<accession>A0ABV1GV47</accession>
<dbReference type="PANTHER" id="PTHR41287">
    <property type="match status" value="1"/>
</dbReference>